<name>U2TIS5_9ACTN</name>
<comment type="similarity">
    <text evidence="1">Belongs to the bacterial sugar transferase family.</text>
</comment>
<protein>
    <submittedName>
        <fullName evidence="4">Sugar transferase</fullName>
        <ecNumber evidence="4">2.4.1.-</ecNumber>
    </submittedName>
</protein>
<keyword evidence="2" id="KW-1133">Transmembrane helix</keyword>
<reference evidence="4 5" key="1">
    <citation type="submission" date="2013-08" db="EMBL/GenBank/DDBJ databases">
        <authorList>
            <person name="Durkin A.S."/>
            <person name="Haft D.R."/>
            <person name="McCorrison J."/>
            <person name="Torralba M."/>
            <person name="Gillis M."/>
            <person name="Haft D.H."/>
            <person name="Methe B."/>
            <person name="Sutton G."/>
            <person name="Nelson K.E."/>
        </authorList>
    </citation>
    <scope>NUCLEOTIDE SEQUENCE [LARGE SCALE GENOMIC DNA]</scope>
    <source>
        <strain evidence="4 5">F0195</strain>
    </source>
</reference>
<dbReference type="GO" id="GO:0016780">
    <property type="term" value="F:phosphotransferase activity, for other substituted phosphate groups"/>
    <property type="evidence" value="ECO:0007669"/>
    <property type="project" value="TreeGrafter"/>
</dbReference>
<dbReference type="STRING" id="1125712.HMPREF1316_1220"/>
<dbReference type="OrthoDB" id="9808602at2"/>
<dbReference type="PANTHER" id="PTHR30576:SF10">
    <property type="entry name" value="SLL5057 PROTEIN"/>
    <property type="match status" value="1"/>
</dbReference>
<dbReference type="Pfam" id="PF02397">
    <property type="entry name" value="Bac_transf"/>
    <property type="match status" value="1"/>
</dbReference>
<evidence type="ECO:0000313" key="5">
    <source>
        <dbReference type="Proteomes" id="UP000016638"/>
    </source>
</evidence>
<organism evidence="4 5">
    <name type="scientific">Olsenella profusa F0195</name>
    <dbReference type="NCBI Taxonomy" id="1125712"/>
    <lineage>
        <taxon>Bacteria</taxon>
        <taxon>Bacillati</taxon>
        <taxon>Actinomycetota</taxon>
        <taxon>Coriobacteriia</taxon>
        <taxon>Coriobacteriales</taxon>
        <taxon>Atopobiaceae</taxon>
        <taxon>Olsenella</taxon>
    </lineage>
</organism>
<dbReference type="GO" id="GO:0016757">
    <property type="term" value="F:glycosyltransferase activity"/>
    <property type="evidence" value="ECO:0007669"/>
    <property type="project" value="UniProtKB-KW"/>
</dbReference>
<evidence type="ECO:0000256" key="2">
    <source>
        <dbReference type="SAM" id="Phobius"/>
    </source>
</evidence>
<dbReference type="RefSeq" id="WP_021727128.1">
    <property type="nucleotide sequence ID" value="NZ_AWEZ01000067.1"/>
</dbReference>
<evidence type="ECO:0000313" key="4">
    <source>
        <dbReference type="EMBL" id="ERL06355.1"/>
    </source>
</evidence>
<evidence type="ECO:0000259" key="3">
    <source>
        <dbReference type="Pfam" id="PF02397"/>
    </source>
</evidence>
<dbReference type="InterPro" id="IPR003362">
    <property type="entry name" value="Bact_transf"/>
</dbReference>
<dbReference type="PANTHER" id="PTHR30576">
    <property type="entry name" value="COLANIC BIOSYNTHESIS UDP-GLUCOSE LIPID CARRIER TRANSFERASE"/>
    <property type="match status" value="1"/>
</dbReference>
<keyword evidence="2" id="KW-0812">Transmembrane</keyword>
<keyword evidence="4" id="KW-0328">Glycosyltransferase</keyword>
<evidence type="ECO:0000256" key="1">
    <source>
        <dbReference type="ARBA" id="ARBA00006464"/>
    </source>
</evidence>
<feature type="domain" description="Bacterial sugar transferase" evidence="3">
    <location>
        <begin position="28"/>
        <end position="217"/>
    </location>
</feature>
<keyword evidence="2" id="KW-0472">Membrane</keyword>
<comment type="caution">
    <text evidence="4">The sequence shown here is derived from an EMBL/GenBank/DDBJ whole genome shotgun (WGS) entry which is preliminary data.</text>
</comment>
<dbReference type="AlphaFoldDB" id="U2TIS5"/>
<dbReference type="EC" id="2.4.1.-" evidence="4"/>
<sequence length="222" mass="25460">MEQVLGIIPPSGERSGRARRGALYRFAKRVFDIVFSAVAIVLGSWLYALIVLAIKIDDPSGPVLFKQLRVGKDGRTFRMWKFRSMRVGAEAEAATLMQYNEKDGPVFKMHDDPRVTRVGRFLRAHSLDELPQFFNVLMGQMSVVGPRPGLPSECSSYNYYQAYRLSCKPGITSYWQVQPDRDTISFDEWMRLDVLYLRTRSFLTDLRIIFQTVFAVLRAQGC</sequence>
<accession>U2TIS5</accession>
<dbReference type="Proteomes" id="UP000016638">
    <property type="component" value="Unassembled WGS sequence"/>
</dbReference>
<keyword evidence="5" id="KW-1185">Reference proteome</keyword>
<keyword evidence="4" id="KW-0808">Transferase</keyword>
<dbReference type="PATRIC" id="fig|1125712.3.peg.2218"/>
<gene>
    <name evidence="4" type="ORF">HMPREF1316_1220</name>
</gene>
<dbReference type="eggNOG" id="COG2148">
    <property type="taxonomic scope" value="Bacteria"/>
</dbReference>
<dbReference type="EMBL" id="AWEZ01000067">
    <property type="protein sequence ID" value="ERL06355.1"/>
    <property type="molecule type" value="Genomic_DNA"/>
</dbReference>
<proteinExistence type="inferred from homology"/>
<feature type="transmembrane region" description="Helical" evidence="2">
    <location>
        <begin position="30"/>
        <end position="54"/>
    </location>
</feature>